<keyword evidence="2" id="KW-0732">Signal</keyword>
<accession>A0A3S0JVX7</accession>
<evidence type="ECO:0000313" key="4">
    <source>
        <dbReference type="Proteomes" id="UP000267418"/>
    </source>
</evidence>
<gene>
    <name evidence="3" type="ORF">EJP69_08215</name>
</gene>
<protein>
    <submittedName>
        <fullName evidence="3">DUF4148 domain-containing protein</fullName>
    </submittedName>
</protein>
<name>A0A3S0JVX7_9BURK</name>
<dbReference type="OrthoDB" id="8859713at2"/>
<feature type="chain" id="PRO_5018529692" evidence="2">
    <location>
        <begin position="20"/>
        <end position="115"/>
    </location>
</feature>
<comment type="caution">
    <text evidence="3">The sequence shown here is derived from an EMBL/GenBank/DDBJ whole genome shotgun (WGS) entry which is preliminary data.</text>
</comment>
<organism evidence="3 4">
    <name type="scientific">Variovorax gossypii</name>
    <dbReference type="NCBI Taxonomy" id="1679495"/>
    <lineage>
        <taxon>Bacteria</taxon>
        <taxon>Pseudomonadati</taxon>
        <taxon>Pseudomonadota</taxon>
        <taxon>Betaproteobacteria</taxon>
        <taxon>Burkholderiales</taxon>
        <taxon>Comamonadaceae</taxon>
        <taxon>Variovorax</taxon>
    </lineage>
</organism>
<keyword evidence="4" id="KW-1185">Reference proteome</keyword>
<reference evidence="3 4" key="1">
    <citation type="submission" date="2018-12" db="EMBL/GenBank/DDBJ databases">
        <title>The genome of Variovorax gossypii DSM 100435.</title>
        <authorList>
            <person name="Gao J."/>
            <person name="Sun J."/>
        </authorList>
    </citation>
    <scope>NUCLEOTIDE SEQUENCE [LARGE SCALE GENOMIC DNA]</scope>
    <source>
        <strain evidence="3 4">DSM 100435</strain>
    </source>
</reference>
<evidence type="ECO:0000313" key="3">
    <source>
        <dbReference type="EMBL" id="RTQ34411.1"/>
    </source>
</evidence>
<dbReference type="AlphaFoldDB" id="A0A3S0JVX7"/>
<evidence type="ECO:0000256" key="1">
    <source>
        <dbReference type="SAM" id="MobiDB-lite"/>
    </source>
</evidence>
<proteinExistence type="predicted"/>
<feature type="region of interest" description="Disordered" evidence="1">
    <location>
        <begin position="44"/>
        <end position="64"/>
    </location>
</feature>
<dbReference type="RefSeq" id="WP_093207201.1">
    <property type="nucleotide sequence ID" value="NZ_RXOE01000002.1"/>
</dbReference>
<dbReference type="EMBL" id="RXOE01000002">
    <property type="protein sequence ID" value="RTQ34411.1"/>
    <property type="molecule type" value="Genomic_DNA"/>
</dbReference>
<feature type="signal peptide" evidence="2">
    <location>
        <begin position="1"/>
        <end position="19"/>
    </location>
</feature>
<evidence type="ECO:0000256" key="2">
    <source>
        <dbReference type="SAM" id="SignalP"/>
    </source>
</evidence>
<sequence length="115" mass="11846">MRKTFGLLAILALAGAAHAESYDGVHQGPGLLAREDVAAQAVAAAHAPDQNVTRGSRGPDPFTSTVSREAMRQAAVEAARAPDQNVVDGSRVNSVVISTTQPVRAATGEAPATRF</sequence>
<dbReference type="Proteomes" id="UP000267418">
    <property type="component" value="Unassembled WGS sequence"/>
</dbReference>